<dbReference type="EMBL" id="LVJN01000018">
    <property type="protein sequence ID" value="OSM05060.1"/>
    <property type="molecule type" value="Genomic_DNA"/>
</dbReference>
<comment type="similarity">
    <text evidence="5">Belongs to the 4-toluene sulfonate uptake permease (TSUP) (TC 2.A.102) family.</text>
</comment>
<evidence type="ECO:0000256" key="2">
    <source>
        <dbReference type="ARBA" id="ARBA00022692"/>
    </source>
</evidence>
<keyword evidence="7" id="KW-1185">Reference proteome</keyword>
<proteinExistence type="inferred from homology"/>
<keyword evidence="2 5" id="KW-0812">Transmembrane</keyword>
<reference evidence="6 7" key="1">
    <citation type="journal article" date="2016" name="BMC Genomics">
        <title>Combined genomic and structural analyses of a cultured magnetotactic bacterium reveals its niche adaptation to a dynamic environment.</title>
        <authorList>
            <person name="Araujo A.C."/>
            <person name="Morillo V."/>
            <person name="Cypriano J."/>
            <person name="Teixeira L.C."/>
            <person name="Leao P."/>
            <person name="Lyra S."/>
            <person name="Almeida L.G."/>
            <person name="Bazylinski D.A."/>
            <person name="Vasconcellos A.T."/>
            <person name="Abreu F."/>
            <person name="Lins U."/>
        </authorList>
    </citation>
    <scope>NUCLEOTIDE SEQUENCE [LARGE SCALE GENOMIC DNA]</scope>
    <source>
        <strain evidence="6 7">IT-1</strain>
    </source>
</reference>
<dbReference type="OrthoDB" id="457670at2"/>
<dbReference type="InterPro" id="IPR002781">
    <property type="entry name" value="TM_pro_TauE-like"/>
</dbReference>
<dbReference type="STRING" id="1434232.MAIT1_03195"/>
<feature type="transmembrane region" description="Helical" evidence="5">
    <location>
        <begin position="81"/>
        <end position="103"/>
    </location>
</feature>
<comment type="subcellular location">
    <subcellularLocation>
        <location evidence="5">Cell membrane</location>
        <topology evidence="5">Multi-pass membrane protein</topology>
    </subcellularLocation>
    <subcellularLocation>
        <location evidence="1">Membrane</location>
        <topology evidence="1">Multi-pass membrane protein</topology>
    </subcellularLocation>
</comment>
<dbReference type="PANTHER" id="PTHR43483">
    <property type="entry name" value="MEMBRANE TRANSPORTER PROTEIN HI_0806-RELATED"/>
    <property type="match status" value="1"/>
</dbReference>
<dbReference type="RefSeq" id="WP_085441701.1">
    <property type="nucleotide sequence ID" value="NZ_LVJN01000018.1"/>
</dbReference>
<evidence type="ECO:0000313" key="7">
    <source>
        <dbReference type="Proteomes" id="UP000194003"/>
    </source>
</evidence>
<feature type="transmembrane region" description="Helical" evidence="5">
    <location>
        <begin position="179"/>
        <end position="203"/>
    </location>
</feature>
<dbReference type="AlphaFoldDB" id="A0A1Y2K6A8"/>
<evidence type="ECO:0000256" key="3">
    <source>
        <dbReference type="ARBA" id="ARBA00022989"/>
    </source>
</evidence>
<keyword evidence="3 5" id="KW-1133">Transmembrane helix</keyword>
<protein>
    <recommendedName>
        <fullName evidence="5">Probable membrane transporter protein</fullName>
    </recommendedName>
</protein>
<keyword evidence="5" id="KW-1003">Cell membrane</keyword>
<dbReference type="Proteomes" id="UP000194003">
    <property type="component" value="Unassembled WGS sequence"/>
</dbReference>
<name>A0A1Y2K6A8_9PROT</name>
<dbReference type="Pfam" id="PF01925">
    <property type="entry name" value="TauE"/>
    <property type="match status" value="1"/>
</dbReference>
<feature type="transmembrane region" description="Helical" evidence="5">
    <location>
        <begin position="51"/>
        <end position="69"/>
    </location>
</feature>
<feature type="transmembrane region" description="Helical" evidence="5">
    <location>
        <begin position="12"/>
        <end position="39"/>
    </location>
</feature>
<feature type="transmembrane region" description="Helical" evidence="5">
    <location>
        <begin position="139"/>
        <end position="158"/>
    </location>
</feature>
<feature type="transmembrane region" description="Helical" evidence="5">
    <location>
        <begin position="215"/>
        <end position="234"/>
    </location>
</feature>
<evidence type="ECO:0000256" key="1">
    <source>
        <dbReference type="ARBA" id="ARBA00004141"/>
    </source>
</evidence>
<dbReference type="PANTHER" id="PTHR43483:SF3">
    <property type="entry name" value="MEMBRANE TRANSPORTER PROTEIN HI_0806-RELATED"/>
    <property type="match status" value="1"/>
</dbReference>
<evidence type="ECO:0000256" key="4">
    <source>
        <dbReference type="ARBA" id="ARBA00023136"/>
    </source>
</evidence>
<comment type="caution">
    <text evidence="6">The sequence shown here is derived from an EMBL/GenBank/DDBJ whole genome shotgun (WGS) entry which is preliminary data.</text>
</comment>
<gene>
    <name evidence="6" type="ORF">MAIT1_03195</name>
</gene>
<evidence type="ECO:0000313" key="6">
    <source>
        <dbReference type="EMBL" id="OSM05060.1"/>
    </source>
</evidence>
<organism evidence="6 7">
    <name type="scientific">Magnetofaba australis IT-1</name>
    <dbReference type="NCBI Taxonomy" id="1434232"/>
    <lineage>
        <taxon>Bacteria</taxon>
        <taxon>Pseudomonadati</taxon>
        <taxon>Pseudomonadota</taxon>
        <taxon>Magnetococcia</taxon>
        <taxon>Magnetococcales</taxon>
        <taxon>Magnetococcaceae</taxon>
        <taxon>Magnetofaba</taxon>
    </lineage>
</organism>
<keyword evidence="4 5" id="KW-0472">Membrane</keyword>
<evidence type="ECO:0000256" key="5">
    <source>
        <dbReference type="RuleBase" id="RU363041"/>
    </source>
</evidence>
<sequence>MMLFLLGAAATGLFAGVIAGLFGVGGGVIIVPALLALYTWRGVDASIMMQLAVGTSLATIVITNLSAVWHHHKRGAVRWDLATWFVPGVLLGALGGAVAAAHIDGAALKTAFGAFVGIIGVKMLLNIGENGRVTWRPSAWAQSALGGVIGGVSALFGIGGGTMSVPTLTILMRASMREAVATSSALGVGIALLGAMAFMQQGWDAAALPPGSWGYVSWLTGLGVVAGTLITTPVGVKLAHKLDQTLLKRAFGVLLVIMSYKLMFA</sequence>
<dbReference type="GO" id="GO:0005886">
    <property type="term" value="C:plasma membrane"/>
    <property type="evidence" value="ECO:0007669"/>
    <property type="project" value="UniProtKB-SubCell"/>
</dbReference>
<accession>A0A1Y2K6A8</accession>